<protein>
    <submittedName>
        <fullName evidence="1">Uncharacterized protein</fullName>
    </submittedName>
</protein>
<dbReference type="Proteomes" id="UP000626844">
    <property type="component" value="Unassembled WGS sequence"/>
</dbReference>
<sequence>MTCSLGECERREPKGLDKKVKAGEILGIYRYILSL</sequence>
<reference evidence="1" key="1">
    <citation type="submission" date="2020-09" db="EMBL/GenBank/DDBJ databases">
        <title>A novel bacterium of genus Bacillus, isolated from South China Sea.</title>
        <authorList>
            <person name="Huang H."/>
            <person name="Mo K."/>
            <person name="Hu Y."/>
        </authorList>
    </citation>
    <scope>NUCLEOTIDE SEQUENCE</scope>
    <source>
        <strain evidence="1">IB182487</strain>
    </source>
</reference>
<gene>
    <name evidence="1" type="ORF">IC621_06210</name>
</gene>
<organism evidence="1 2">
    <name type="scientific">Metabacillus arenae</name>
    <dbReference type="NCBI Taxonomy" id="2771434"/>
    <lineage>
        <taxon>Bacteria</taxon>
        <taxon>Bacillati</taxon>
        <taxon>Bacillota</taxon>
        <taxon>Bacilli</taxon>
        <taxon>Bacillales</taxon>
        <taxon>Bacillaceae</taxon>
        <taxon>Metabacillus</taxon>
    </lineage>
</organism>
<evidence type="ECO:0000313" key="1">
    <source>
        <dbReference type="EMBL" id="MBD1379820.1"/>
    </source>
</evidence>
<accession>A0A926RWQ5</accession>
<dbReference type="AlphaFoldDB" id="A0A926RWQ5"/>
<keyword evidence="2" id="KW-1185">Reference proteome</keyword>
<dbReference type="EMBL" id="JACXAI010000005">
    <property type="protein sequence ID" value="MBD1379820.1"/>
    <property type="molecule type" value="Genomic_DNA"/>
</dbReference>
<name>A0A926RWQ5_9BACI</name>
<proteinExistence type="predicted"/>
<comment type="caution">
    <text evidence="1">The sequence shown here is derived from an EMBL/GenBank/DDBJ whole genome shotgun (WGS) entry which is preliminary data.</text>
</comment>
<evidence type="ECO:0000313" key="2">
    <source>
        <dbReference type="Proteomes" id="UP000626844"/>
    </source>
</evidence>